<accession>A0A176XFX3</accession>
<evidence type="ECO:0000256" key="2">
    <source>
        <dbReference type="ARBA" id="ARBA00023015"/>
    </source>
</evidence>
<protein>
    <recommendedName>
        <fullName evidence="6">HTH-type transcriptional regulator TtuA</fullName>
    </recommendedName>
    <alternativeName>
        <fullName evidence="7">Tartrate utilization transcriptional regulator</fullName>
    </alternativeName>
</protein>
<dbReference type="PANTHER" id="PTHR30537">
    <property type="entry name" value="HTH-TYPE TRANSCRIPTIONAL REGULATOR"/>
    <property type="match status" value="1"/>
</dbReference>
<evidence type="ECO:0000313" key="9">
    <source>
        <dbReference type="EMBL" id="OAE48222.1"/>
    </source>
</evidence>
<dbReference type="Gene3D" id="3.40.190.290">
    <property type="match status" value="1"/>
</dbReference>
<dbReference type="InterPro" id="IPR005119">
    <property type="entry name" value="LysR_subst-bd"/>
</dbReference>
<evidence type="ECO:0000313" key="10">
    <source>
        <dbReference type="Proteomes" id="UP000077098"/>
    </source>
</evidence>
<dbReference type="GO" id="GO:0006351">
    <property type="term" value="P:DNA-templated transcription"/>
    <property type="evidence" value="ECO:0007669"/>
    <property type="project" value="TreeGrafter"/>
</dbReference>
<dbReference type="PROSITE" id="PS50931">
    <property type="entry name" value="HTH_LYSR"/>
    <property type="match status" value="1"/>
</dbReference>
<evidence type="ECO:0000256" key="3">
    <source>
        <dbReference type="ARBA" id="ARBA00023125"/>
    </source>
</evidence>
<evidence type="ECO:0000256" key="6">
    <source>
        <dbReference type="ARBA" id="ARBA00067332"/>
    </source>
</evidence>
<dbReference type="InterPro" id="IPR036390">
    <property type="entry name" value="WH_DNA-bd_sf"/>
</dbReference>
<organism evidence="9 10">
    <name type="scientific">Agrobacterium tumefaciens</name>
    <dbReference type="NCBI Taxonomy" id="358"/>
    <lineage>
        <taxon>Bacteria</taxon>
        <taxon>Pseudomonadati</taxon>
        <taxon>Pseudomonadota</taxon>
        <taxon>Alphaproteobacteria</taxon>
        <taxon>Hyphomicrobiales</taxon>
        <taxon>Rhizobiaceae</taxon>
        <taxon>Rhizobium/Agrobacterium group</taxon>
        <taxon>Agrobacterium</taxon>
        <taxon>Agrobacterium tumefaciens complex</taxon>
    </lineage>
</organism>
<keyword evidence="2" id="KW-0805">Transcription regulation</keyword>
<evidence type="ECO:0000259" key="8">
    <source>
        <dbReference type="PROSITE" id="PS50931"/>
    </source>
</evidence>
<dbReference type="InterPro" id="IPR058163">
    <property type="entry name" value="LysR-type_TF_proteobact-type"/>
</dbReference>
<feature type="domain" description="HTH lysR-type" evidence="8">
    <location>
        <begin position="1"/>
        <end position="58"/>
    </location>
</feature>
<evidence type="ECO:0000256" key="1">
    <source>
        <dbReference type="ARBA" id="ARBA00009437"/>
    </source>
</evidence>
<reference evidence="9 10" key="1">
    <citation type="submission" date="2016-05" db="EMBL/GenBank/DDBJ databases">
        <authorList>
            <person name="Lavstsen T."/>
            <person name="Jespersen J.S."/>
        </authorList>
    </citation>
    <scope>NUCLEOTIDE SEQUENCE [LARGE SCALE GENOMIC DNA]</scope>
    <source>
        <strain evidence="9 10">KCJ1736</strain>
    </source>
</reference>
<evidence type="ECO:0000256" key="5">
    <source>
        <dbReference type="ARBA" id="ARBA00054626"/>
    </source>
</evidence>
<keyword evidence="4" id="KW-0804">Transcription</keyword>
<evidence type="ECO:0000256" key="7">
    <source>
        <dbReference type="ARBA" id="ARBA00083243"/>
    </source>
</evidence>
<dbReference type="Pfam" id="PF00126">
    <property type="entry name" value="HTH_1"/>
    <property type="match status" value="1"/>
</dbReference>
<dbReference type="AlphaFoldDB" id="A0A176XFX3"/>
<dbReference type="Proteomes" id="UP000077098">
    <property type="component" value="Unassembled WGS sequence"/>
</dbReference>
<comment type="similarity">
    <text evidence="1">Belongs to the LysR transcriptional regulatory family.</text>
</comment>
<dbReference type="PANTHER" id="PTHR30537:SF3">
    <property type="entry name" value="TRANSCRIPTIONAL REGULATORY PROTEIN"/>
    <property type="match status" value="1"/>
</dbReference>
<dbReference type="GO" id="GO:0003700">
    <property type="term" value="F:DNA-binding transcription factor activity"/>
    <property type="evidence" value="ECO:0007669"/>
    <property type="project" value="InterPro"/>
</dbReference>
<dbReference type="Pfam" id="PF03466">
    <property type="entry name" value="LysR_substrate"/>
    <property type="match status" value="1"/>
</dbReference>
<sequence>MDWNDLKYFIAVAKSGSLTQAASDLRVSQSTVSRRIAELEDEVGAILFQRHQTGYFLTDEGREMLPHAEAVEMSIMAFERAATTLDESPTGTVRLATSENLATDLIIPALPAFRELYPGICLELLTSTATAELDRREADIALRVVRPTKGNLTVRRVGRMTYSVYGSRDYIKSHPPIGDNPLAGREFIAWDNSHSYMPAAMWLAKEHPECKVGLITSSLPAQIAAVRAGLGLAVIPDFLAVNDHFVRVIPPNQLFEADLWLVTHADLVASARIKAVSDFISKQVAWTGVEKPKQRSNA</sequence>
<dbReference type="SUPFAM" id="SSF46785">
    <property type="entry name" value="Winged helix' DNA-binding domain"/>
    <property type="match status" value="1"/>
</dbReference>
<proteinExistence type="inferred from homology"/>
<dbReference type="GO" id="GO:0043565">
    <property type="term" value="F:sequence-specific DNA binding"/>
    <property type="evidence" value="ECO:0007669"/>
    <property type="project" value="TreeGrafter"/>
</dbReference>
<gene>
    <name evidence="9" type="ORF">A7J57_22750</name>
</gene>
<dbReference type="EMBL" id="LXPS01000007">
    <property type="protein sequence ID" value="OAE48222.1"/>
    <property type="molecule type" value="Genomic_DNA"/>
</dbReference>
<name>A0A176XFX3_AGRTU</name>
<dbReference type="PRINTS" id="PR00039">
    <property type="entry name" value="HTHLYSR"/>
</dbReference>
<keyword evidence="3" id="KW-0238">DNA-binding</keyword>
<dbReference type="InterPro" id="IPR036388">
    <property type="entry name" value="WH-like_DNA-bd_sf"/>
</dbReference>
<evidence type="ECO:0000256" key="4">
    <source>
        <dbReference type="ARBA" id="ARBA00023163"/>
    </source>
</evidence>
<dbReference type="InterPro" id="IPR000847">
    <property type="entry name" value="LysR_HTH_N"/>
</dbReference>
<dbReference type="RefSeq" id="WP_063948000.1">
    <property type="nucleotide sequence ID" value="NZ_LXPS01000007.1"/>
</dbReference>
<comment type="function">
    <text evidence="5">Transcriptional regulator of the ttuABCDE tartrate utilization operon.</text>
</comment>
<dbReference type="SUPFAM" id="SSF53850">
    <property type="entry name" value="Periplasmic binding protein-like II"/>
    <property type="match status" value="1"/>
</dbReference>
<dbReference type="Gene3D" id="1.10.10.10">
    <property type="entry name" value="Winged helix-like DNA-binding domain superfamily/Winged helix DNA-binding domain"/>
    <property type="match status" value="1"/>
</dbReference>
<dbReference type="FunFam" id="1.10.10.10:FF:000001">
    <property type="entry name" value="LysR family transcriptional regulator"/>
    <property type="match status" value="1"/>
</dbReference>
<comment type="caution">
    <text evidence="9">The sequence shown here is derived from an EMBL/GenBank/DDBJ whole genome shotgun (WGS) entry which is preliminary data.</text>
</comment>